<dbReference type="EMBL" id="MU856894">
    <property type="protein sequence ID" value="KAK4155126.1"/>
    <property type="molecule type" value="Genomic_DNA"/>
</dbReference>
<accession>A0AAN6VQP5</accession>
<dbReference type="Proteomes" id="UP001302745">
    <property type="component" value="Unassembled WGS sequence"/>
</dbReference>
<evidence type="ECO:0000313" key="1">
    <source>
        <dbReference type="EMBL" id="KAK4155126.1"/>
    </source>
</evidence>
<comment type="caution">
    <text evidence="1">The sequence shown here is derived from an EMBL/GenBank/DDBJ whole genome shotgun (WGS) entry which is preliminary data.</text>
</comment>
<reference evidence="1" key="2">
    <citation type="submission" date="2023-05" db="EMBL/GenBank/DDBJ databases">
        <authorList>
            <consortium name="Lawrence Berkeley National Laboratory"/>
            <person name="Steindorff A."/>
            <person name="Hensen N."/>
            <person name="Bonometti L."/>
            <person name="Westerberg I."/>
            <person name="Brannstrom I.O."/>
            <person name="Guillou S."/>
            <person name="Cros-Aarteil S."/>
            <person name="Calhoun S."/>
            <person name="Haridas S."/>
            <person name="Kuo A."/>
            <person name="Mondo S."/>
            <person name="Pangilinan J."/>
            <person name="Riley R."/>
            <person name="Labutti K."/>
            <person name="Andreopoulos B."/>
            <person name="Lipzen A."/>
            <person name="Chen C."/>
            <person name="Yanf M."/>
            <person name="Daum C."/>
            <person name="Ng V."/>
            <person name="Clum A."/>
            <person name="Ohm R."/>
            <person name="Martin F."/>
            <person name="Silar P."/>
            <person name="Natvig D."/>
            <person name="Lalanne C."/>
            <person name="Gautier V."/>
            <person name="Ament-Velasquez S.L."/>
            <person name="Kruys A."/>
            <person name="Hutchinson M.I."/>
            <person name="Powell A.J."/>
            <person name="Barry K."/>
            <person name="Miller A.N."/>
            <person name="Grigoriev I.V."/>
            <person name="Debuchy R."/>
            <person name="Gladieux P."/>
            <person name="Thoren M.H."/>
            <person name="Johannesson H."/>
        </authorList>
    </citation>
    <scope>NUCLEOTIDE SEQUENCE</scope>
    <source>
        <strain evidence="1">CBS 538.74</strain>
    </source>
</reference>
<proteinExistence type="predicted"/>
<sequence>MFRRTLQRLQPPPKLADVGFTTNFDNFRIAPRAATSTVITQKALQEFSPSEKVIKFAAEHNITFPSALRLVPGQKFAEFPMRFTCSNRHVFSYFHLKYLAQFEHPLTEKTLHFYTQQKQSRPLWCYVQGSSVSDGCNAVVRNASERAVRAALFRGLNAAGYDSSGRSLHGAGRSLRGTIRIGVSQPKAILKFEFDQLLGYVTRLVANAVPRLGGLPPPGPFQ</sequence>
<dbReference type="AlphaFoldDB" id="A0AAN6VQP5"/>
<evidence type="ECO:0000313" key="2">
    <source>
        <dbReference type="Proteomes" id="UP001302745"/>
    </source>
</evidence>
<keyword evidence="2" id="KW-1185">Reference proteome</keyword>
<reference evidence="1" key="1">
    <citation type="journal article" date="2023" name="Mol. Phylogenet. Evol.">
        <title>Genome-scale phylogeny and comparative genomics of the fungal order Sordariales.</title>
        <authorList>
            <person name="Hensen N."/>
            <person name="Bonometti L."/>
            <person name="Westerberg I."/>
            <person name="Brannstrom I.O."/>
            <person name="Guillou S."/>
            <person name="Cros-Aarteil S."/>
            <person name="Calhoun S."/>
            <person name="Haridas S."/>
            <person name="Kuo A."/>
            <person name="Mondo S."/>
            <person name="Pangilinan J."/>
            <person name="Riley R."/>
            <person name="LaButti K."/>
            <person name="Andreopoulos B."/>
            <person name="Lipzen A."/>
            <person name="Chen C."/>
            <person name="Yan M."/>
            <person name="Daum C."/>
            <person name="Ng V."/>
            <person name="Clum A."/>
            <person name="Steindorff A."/>
            <person name="Ohm R.A."/>
            <person name="Martin F."/>
            <person name="Silar P."/>
            <person name="Natvig D.O."/>
            <person name="Lalanne C."/>
            <person name="Gautier V."/>
            <person name="Ament-Velasquez S.L."/>
            <person name="Kruys A."/>
            <person name="Hutchinson M.I."/>
            <person name="Powell A.J."/>
            <person name="Barry K."/>
            <person name="Miller A.N."/>
            <person name="Grigoriev I.V."/>
            <person name="Debuchy R."/>
            <person name="Gladieux P."/>
            <person name="Hiltunen Thoren M."/>
            <person name="Johannesson H."/>
        </authorList>
    </citation>
    <scope>NUCLEOTIDE SEQUENCE</scope>
    <source>
        <strain evidence="1">CBS 538.74</strain>
    </source>
</reference>
<gene>
    <name evidence="1" type="ORF">C8A00DRAFT_13784</name>
</gene>
<organism evidence="1 2">
    <name type="scientific">Chaetomidium leptoderma</name>
    <dbReference type="NCBI Taxonomy" id="669021"/>
    <lineage>
        <taxon>Eukaryota</taxon>
        <taxon>Fungi</taxon>
        <taxon>Dikarya</taxon>
        <taxon>Ascomycota</taxon>
        <taxon>Pezizomycotina</taxon>
        <taxon>Sordariomycetes</taxon>
        <taxon>Sordariomycetidae</taxon>
        <taxon>Sordariales</taxon>
        <taxon>Chaetomiaceae</taxon>
        <taxon>Chaetomidium</taxon>
    </lineage>
</organism>
<name>A0AAN6VQP5_9PEZI</name>
<protein>
    <submittedName>
        <fullName evidence="1">Uncharacterized protein</fullName>
    </submittedName>
</protein>